<dbReference type="Proteomes" id="UP000507962">
    <property type="component" value="Unassembled WGS sequence"/>
</dbReference>
<dbReference type="SUPFAM" id="SSF51182">
    <property type="entry name" value="RmlC-like cupins"/>
    <property type="match status" value="1"/>
</dbReference>
<evidence type="ECO:0000256" key="1">
    <source>
        <dbReference type="ARBA" id="ARBA00023125"/>
    </source>
</evidence>
<dbReference type="Gene3D" id="1.10.260.40">
    <property type="entry name" value="lambda repressor-like DNA-binding domains"/>
    <property type="match status" value="1"/>
</dbReference>
<dbReference type="EMBL" id="CAADHO010000008">
    <property type="protein sequence ID" value="VFQ46238.1"/>
    <property type="molecule type" value="Genomic_DNA"/>
</dbReference>
<name>A0A4V6ILS8_9BACT</name>
<protein>
    <submittedName>
        <fullName evidence="3">Cupin 2 conserved barrel</fullName>
    </submittedName>
</protein>
<dbReference type="InterPro" id="IPR014710">
    <property type="entry name" value="RmlC-like_jellyroll"/>
</dbReference>
<dbReference type="PANTHER" id="PTHR46797:SF1">
    <property type="entry name" value="METHYLPHOSPHONATE SYNTHASE"/>
    <property type="match status" value="1"/>
</dbReference>
<dbReference type="InterPro" id="IPR050807">
    <property type="entry name" value="TransReg_Diox_bact_type"/>
</dbReference>
<dbReference type="AlphaFoldDB" id="A0A4V6ILS8"/>
<dbReference type="GO" id="GO:0003700">
    <property type="term" value="F:DNA-binding transcription factor activity"/>
    <property type="evidence" value="ECO:0007669"/>
    <property type="project" value="TreeGrafter"/>
</dbReference>
<keyword evidence="1" id="KW-0238">DNA-binding</keyword>
<feature type="domain" description="HTH cro/C1-type" evidence="2">
    <location>
        <begin position="14"/>
        <end position="68"/>
    </location>
</feature>
<dbReference type="Pfam" id="PF01381">
    <property type="entry name" value="HTH_3"/>
    <property type="match status" value="1"/>
</dbReference>
<reference evidence="3 4" key="1">
    <citation type="submission" date="2019-03" db="EMBL/GenBank/DDBJ databases">
        <authorList>
            <person name="Nijsse B."/>
        </authorList>
    </citation>
    <scope>NUCLEOTIDE SEQUENCE [LARGE SCALE GENOMIC DNA]</scope>
    <source>
        <strain evidence="3">Desulfoluna butyratoxydans MSL71</strain>
    </source>
</reference>
<dbReference type="InterPro" id="IPR001387">
    <property type="entry name" value="Cro/C1-type_HTH"/>
</dbReference>
<dbReference type="Gene3D" id="2.60.120.10">
    <property type="entry name" value="Jelly Rolls"/>
    <property type="match status" value="1"/>
</dbReference>
<keyword evidence="4" id="KW-1185">Reference proteome</keyword>
<dbReference type="InterPro" id="IPR011051">
    <property type="entry name" value="RmlC_Cupin_sf"/>
</dbReference>
<evidence type="ECO:0000313" key="4">
    <source>
        <dbReference type="Proteomes" id="UP000507962"/>
    </source>
</evidence>
<evidence type="ECO:0000313" key="3">
    <source>
        <dbReference type="EMBL" id="VFQ46238.1"/>
    </source>
</evidence>
<dbReference type="InterPro" id="IPR013096">
    <property type="entry name" value="Cupin_2"/>
</dbReference>
<dbReference type="RefSeq" id="WP_218951085.1">
    <property type="nucleotide sequence ID" value="NZ_CAADHO010000008.1"/>
</dbReference>
<dbReference type="SUPFAM" id="SSF47413">
    <property type="entry name" value="lambda repressor-like DNA-binding domains"/>
    <property type="match status" value="1"/>
</dbReference>
<dbReference type="CDD" id="cd00093">
    <property type="entry name" value="HTH_XRE"/>
    <property type="match status" value="1"/>
</dbReference>
<organism evidence="3 4">
    <name type="scientific">Desulfoluna butyratoxydans</name>
    <dbReference type="NCBI Taxonomy" id="231438"/>
    <lineage>
        <taxon>Bacteria</taxon>
        <taxon>Pseudomonadati</taxon>
        <taxon>Thermodesulfobacteriota</taxon>
        <taxon>Desulfobacteria</taxon>
        <taxon>Desulfobacterales</taxon>
        <taxon>Desulfolunaceae</taxon>
        <taxon>Desulfoluna</taxon>
    </lineage>
</organism>
<dbReference type="InterPro" id="IPR010982">
    <property type="entry name" value="Lambda_DNA-bd_dom_sf"/>
</dbReference>
<dbReference type="PROSITE" id="PS50943">
    <property type="entry name" value="HTH_CROC1"/>
    <property type="match status" value="1"/>
</dbReference>
<dbReference type="PANTHER" id="PTHR46797">
    <property type="entry name" value="HTH-TYPE TRANSCRIPTIONAL REGULATOR"/>
    <property type="match status" value="1"/>
</dbReference>
<dbReference type="SMART" id="SM00530">
    <property type="entry name" value="HTH_XRE"/>
    <property type="match status" value="1"/>
</dbReference>
<dbReference type="GO" id="GO:0003677">
    <property type="term" value="F:DNA binding"/>
    <property type="evidence" value="ECO:0007669"/>
    <property type="project" value="UniProtKB-KW"/>
</dbReference>
<dbReference type="GO" id="GO:0005829">
    <property type="term" value="C:cytosol"/>
    <property type="evidence" value="ECO:0007669"/>
    <property type="project" value="TreeGrafter"/>
</dbReference>
<gene>
    <name evidence="3" type="ORF">MSL71_39010</name>
</gene>
<accession>A0A4V6ILS8</accession>
<dbReference type="CDD" id="cd02209">
    <property type="entry name" value="cupin_XRE_C"/>
    <property type="match status" value="1"/>
</dbReference>
<dbReference type="Pfam" id="PF07883">
    <property type="entry name" value="Cupin_2"/>
    <property type="match status" value="1"/>
</dbReference>
<evidence type="ECO:0000259" key="2">
    <source>
        <dbReference type="PROSITE" id="PS50943"/>
    </source>
</evidence>
<proteinExistence type="predicted"/>
<sequence>MIKSEPKHQFGGKLRAVRERRGVTLKQVAGRAGVSESLVSQIERNKVSPSIDTLLSIADVLGVDYEYLFSDYRKKGKVDIIRASERSVTRDGQVTMSRLSVREEIPGEHTVEAFMLEVAPGGQTGDLEYGHAGREFGIILDGEAELLYGDDTYTVAKGDTVSFASRIPHILKNRGDATLKAVWIVSPPRQASHK</sequence>